<dbReference type="AlphaFoldDB" id="A0A9Q0S7N4"/>
<sequence length="44" mass="5236">MKKTMRYPSCMKLGNEETTDMQAKSELFAEYFKDVFVKDDLLPR</sequence>
<dbReference type="Proteomes" id="UP001151699">
    <property type="component" value="Chromosome A"/>
</dbReference>
<gene>
    <name evidence="1" type="ORF">Bhyg_02328</name>
</gene>
<organism evidence="1 2">
    <name type="scientific">Pseudolycoriella hygida</name>
    <dbReference type="NCBI Taxonomy" id="35572"/>
    <lineage>
        <taxon>Eukaryota</taxon>
        <taxon>Metazoa</taxon>
        <taxon>Ecdysozoa</taxon>
        <taxon>Arthropoda</taxon>
        <taxon>Hexapoda</taxon>
        <taxon>Insecta</taxon>
        <taxon>Pterygota</taxon>
        <taxon>Neoptera</taxon>
        <taxon>Endopterygota</taxon>
        <taxon>Diptera</taxon>
        <taxon>Nematocera</taxon>
        <taxon>Sciaroidea</taxon>
        <taxon>Sciaridae</taxon>
        <taxon>Pseudolycoriella</taxon>
    </lineage>
</organism>
<protein>
    <submittedName>
        <fullName evidence="1">Uncharacterized protein</fullName>
    </submittedName>
</protein>
<comment type="caution">
    <text evidence="1">The sequence shown here is derived from an EMBL/GenBank/DDBJ whole genome shotgun (WGS) entry which is preliminary data.</text>
</comment>
<proteinExistence type="predicted"/>
<dbReference type="EMBL" id="WJQU01000001">
    <property type="protein sequence ID" value="KAJ6647108.1"/>
    <property type="molecule type" value="Genomic_DNA"/>
</dbReference>
<reference evidence="1" key="1">
    <citation type="submission" date="2022-07" db="EMBL/GenBank/DDBJ databases">
        <authorList>
            <person name="Trinca V."/>
            <person name="Uliana J.V.C."/>
            <person name="Torres T.T."/>
            <person name="Ward R.J."/>
            <person name="Monesi N."/>
        </authorList>
    </citation>
    <scope>NUCLEOTIDE SEQUENCE</scope>
    <source>
        <strain evidence="1">HSMRA1968</strain>
        <tissue evidence="1">Whole embryos</tissue>
    </source>
</reference>
<evidence type="ECO:0000313" key="1">
    <source>
        <dbReference type="EMBL" id="KAJ6647108.1"/>
    </source>
</evidence>
<keyword evidence="2" id="KW-1185">Reference proteome</keyword>
<accession>A0A9Q0S7N4</accession>
<name>A0A9Q0S7N4_9DIPT</name>
<evidence type="ECO:0000313" key="2">
    <source>
        <dbReference type="Proteomes" id="UP001151699"/>
    </source>
</evidence>